<accession>A0ABW9G3G1</accession>
<sequence length="98" mass="11338">MDRPIDDIEQLLAMMTPELYQRLATAVEIGRWPDGRVVSTEQRQHALQMTLIYQSRHNDDAQHMSVNRSGEIEIKSKNDLKAQYRDDSAMIARLKPEA</sequence>
<gene>
    <name evidence="1" type="ORF">ABUE30_00515</name>
</gene>
<name>A0ABW9G3G1_9GAMM</name>
<reference evidence="1 2" key="1">
    <citation type="journal article" date="2013" name="Int. J. Syst. Evol. Microbiol.">
        <title>Celerinatantimonas yamalensis sp. nov., a cold-adapted diazotrophic bacterium from a cold permafrost brine.</title>
        <authorList>
            <person name="Shcherbakova V."/>
            <person name="Chuvilskaya N."/>
            <person name="Rivkina E."/>
            <person name="Demidov N."/>
            <person name="Uchaeva V."/>
            <person name="Suetin S."/>
            <person name="Suzina N."/>
            <person name="Gilichinsky D."/>
        </authorList>
    </citation>
    <scope>NUCLEOTIDE SEQUENCE [LARGE SCALE GENOMIC DNA]</scope>
    <source>
        <strain evidence="1 2">C7</strain>
    </source>
</reference>
<comment type="caution">
    <text evidence="1">The sequence shown here is derived from an EMBL/GenBank/DDBJ whole genome shotgun (WGS) entry which is preliminary data.</text>
</comment>
<dbReference type="Proteomes" id="UP001629953">
    <property type="component" value="Unassembled WGS sequence"/>
</dbReference>
<dbReference type="EMBL" id="JBEQCT010000001">
    <property type="protein sequence ID" value="MFM2483573.1"/>
    <property type="molecule type" value="Genomic_DNA"/>
</dbReference>
<dbReference type="RefSeq" id="WP_408621684.1">
    <property type="nucleotide sequence ID" value="NZ_JBEQCT010000001.1"/>
</dbReference>
<keyword evidence="2" id="KW-1185">Reference proteome</keyword>
<evidence type="ECO:0000313" key="1">
    <source>
        <dbReference type="EMBL" id="MFM2483573.1"/>
    </source>
</evidence>
<protein>
    <submittedName>
        <fullName evidence="1">DUF1315 family protein</fullName>
    </submittedName>
</protein>
<dbReference type="Pfam" id="PF07023">
    <property type="entry name" value="DUF1315"/>
    <property type="match status" value="1"/>
</dbReference>
<dbReference type="InterPro" id="IPR009749">
    <property type="entry name" value="DUF1315"/>
</dbReference>
<evidence type="ECO:0000313" key="2">
    <source>
        <dbReference type="Proteomes" id="UP001629953"/>
    </source>
</evidence>
<organism evidence="1 2">
    <name type="scientific">Celerinatantimonas yamalensis</name>
    <dbReference type="NCBI Taxonomy" id="559956"/>
    <lineage>
        <taxon>Bacteria</taxon>
        <taxon>Pseudomonadati</taxon>
        <taxon>Pseudomonadota</taxon>
        <taxon>Gammaproteobacteria</taxon>
        <taxon>Celerinatantimonadaceae</taxon>
        <taxon>Celerinatantimonas</taxon>
    </lineage>
</organism>
<proteinExistence type="predicted"/>